<dbReference type="Gene3D" id="3.40.50.720">
    <property type="entry name" value="NAD(P)-binding Rossmann-like Domain"/>
    <property type="match status" value="2"/>
</dbReference>
<dbReference type="SMART" id="SM01003">
    <property type="entry name" value="AlaDh_PNT_N"/>
    <property type="match status" value="1"/>
</dbReference>
<comment type="caution">
    <text evidence="8">The sequence shown here is derived from an EMBL/GenBank/DDBJ whole genome shotgun (WGS) entry which is preliminary data.</text>
</comment>
<keyword evidence="3 5" id="KW-0560">Oxidoreductase</keyword>
<dbReference type="SUPFAM" id="SSF51735">
    <property type="entry name" value="NAD(P)-binding Rossmann-fold domains"/>
    <property type="match status" value="1"/>
</dbReference>
<evidence type="ECO:0000256" key="4">
    <source>
        <dbReference type="ARBA" id="ARBA00023027"/>
    </source>
</evidence>
<feature type="domain" description="Alanine dehydrogenase/pyridine nucleotide transhydrogenase NAD(H)-binding" evidence="6">
    <location>
        <begin position="149"/>
        <end position="297"/>
    </location>
</feature>
<keyword evidence="4 5" id="KW-0520">NAD</keyword>
<accession>A0ABQ0JVC4</accession>
<evidence type="ECO:0000256" key="1">
    <source>
        <dbReference type="ARBA" id="ARBA00005689"/>
    </source>
</evidence>
<name>A0ABQ0JVC4_9BACT</name>
<evidence type="ECO:0000259" key="6">
    <source>
        <dbReference type="SMART" id="SM01002"/>
    </source>
</evidence>
<sequence>MIVGIPKETKPDEYRVALIPAGVEEMLRHGHTVLIEKGAGLGSGISDQEYKKAGAKLIDEPKEIYDQSQLVMKVKEPLPEEYPFLREDQILFTFFHFAASKELTDAVTKTKIVAIAYETIRDEHGQHPILTPMSEVAGRMSIQEGAKYLEKPMLGRGILLGGVPGVAPAEVVIIGGGIVGTNAAKVAAGLGARVTILDISVNRLRYLDDIMPKNVVTLMSNTQNIREKVTSADLLIGAVLVEGARAPRVVTKEMVQTMKSGAVIIDVAIDQGGCVETSKPTTHSNPIYKEYDVIHYCVTNIPGAVACTSTHALTNVTLPYALEIADKGYGRAARENQAILRGVNMVKGRLTNKAVASAFDMTYSTFE</sequence>
<proteinExistence type="inferred from homology"/>
<dbReference type="PIRSF" id="PIRSF000183">
    <property type="entry name" value="Alanine_dh"/>
    <property type="match status" value="1"/>
</dbReference>
<dbReference type="SMART" id="SM01002">
    <property type="entry name" value="AlaDh_PNT_C"/>
    <property type="match status" value="1"/>
</dbReference>
<feature type="domain" description="Alanine dehydrogenase/pyridine nucleotide transhydrogenase N-terminal" evidence="7">
    <location>
        <begin position="4"/>
        <end position="137"/>
    </location>
</feature>
<dbReference type="EC" id="1.4.1.1" evidence="2 5"/>
<evidence type="ECO:0000256" key="5">
    <source>
        <dbReference type="PIRNR" id="PIRNR000183"/>
    </source>
</evidence>
<protein>
    <recommendedName>
        <fullName evidence="2 5">Alanine dehydrogenase</fullName>
        <ecNumber evidence="2 5">1.4.1.1</ecNumber>
    </recommendedName>
</protein>
<evidence type="ECO:0000259" key="7">
    <source>
        <dbReference type="SMART" id="SM01003"/>
    </source>
</evidence>
<dbReference type="Pfam" id="PF05222">
    <property type="entry name" value="AlaDh_PNT_N"/>
    <property type="match status" value="1"/>
</dbReference>
<dbReference type="PANTHER" id="PTHR42795">
    <property type="entry name" value="ALANINE DEHYDROGENASE"/>
    <property type="match status" value="1"/>
</dbReference>
<comment type="catalytic activity">
    <reaction evidence="5">
        <text>L-alanine + NAD(+) + H2O = pyruvate + NH4(+) + NADH + H(+)</text>
        <dbReference type="Rhea" id="RHEA:18405"/>
        <dbReference type="ChEBI" id="CHEBI:15361"/>
        <dbReference type="ChEBI" id="CHEBI:15377"/>
        <dbReference type="ChEBI" id="CHEBI:15378"/>
        <dbReference type="ChEBI" id="CHEBI:28938"/>
        <dbReference type="ChEBI" id="CHEBI:57540"/>
        <dbReference type="ChEBI" id="CHEBI:57945"/>
        <dbReference type="ChEBI" id="CHEBI:57972"/>
        <dbReference type="EC" id="1.4.1.1"/>
    </reaction>
</comment>
<gene>
    <name evidence="8" type="ORF">BROSI_A1171</name>
</gene>
<dbReference type="EMBL" id="BAFN01000001">
    <property type="protein sequence ID" value="GAN32656.1"/>
    <property type="molecule type" value="Genomic_DNA"/>
</dbReference>
<evidence type="ECO:0000256" key="2">
    <source>
        <dbReference type="ARBA" id="ARBA00012897"/>
    </source>
</evidence>
<dbReference type="CDD" id="cd05305">
    <property type="entry name" value="L-AlaDH"/>
    <property type="match status" value="1"/>
</dbReference>
<evidence type="ECO:0000256" key="3">
    <source>
        <dbReference type="ARBA" id="ARBA00023002"/>
    </source>
</evidence>
<evidence type="ECO:0000313" key="9">
    <source>
        <dbReference type="Proteomes" id="UP000032309"/>
    </source>
</evidence>
<dbReference type="RefSeq" id="WP_052562791.1">
    <property type="nucleotide sequence ID" value="NZ_BAFN01000001.1"/>
</dbReference>
<dbReference type="InterPro" id="IPR007698">
    <property type="entry name" value="AlaDH/PNT_NAD(H)-bd"/>
</dbReference>
<dbReference type="PROSITE" id="PS00837">
    <property type="entry name" value="ALADH_PNT_2"/>
    <property type="match status" value="1"/>
</dbReference>
<dbReference type="NCBIfam" id="TIGR00518">
    <property type="entry name" value="alaDH"/>
    <property type="match status" value="1"/>
</dbReference>
<reference evidence="9" key="1">
    <citation type="journal article" date="2015" name="Genome Announc.">
        <title>Draft Genome Sequence of an Anaerobic Ammonium-Oxidizing Bacterium, "Candidatus Brocadia sinica".</title>
        <authorList>
            <person name="Oshiki M."/>
            <person name="Shinyako-Hata K."/>
            <person name="Satoh H."/>
            <person name="Okabe S."/>
        </authorList>
    </citation>
    <scope>NUCLEOTIDE SEQUENCE [LARGE SCALE GENOMIC DNA]</scope>
    <source>
        <strain evidence="9">JPN1</strain>
    </source>
</reference>
<organism evidence="8 9">
    <name type="scientific">Candidatus Brocadia sinica JPN1</name>
    <dbReference type="NCBI Taxonomy" id="1197129"/>
    <lineage>
        <taxon>Bacteria</taxon>
        <taxon>Pseudomonadati</taxon>
        <taxon>Planctomycetota</taxon>
        <taxon>Candidatus Brocadiia</taxon>
        <taxon>Candidatus Brocadiales</taxon>
        <taxon>Candidatus Brocadiaceae</taxon>
        <taxon>Candidatus Brocadia</taxon>
    </lineage>
</organism>
<dbReference type="InterPro" id="IPR007886">
    <property type="entry name" value="AlaDH/PNT_N"/>
</dbReference>
<evidence type="ECO:0000313" key="8">
    <source>
        <dbReference type="EMBL" id="GAN32656.1"/>
    </source>
</evidence>
<keyword evidence="9" id="KW-1185">Reference proteome</keyword>
<dbReference type="SUPFAM" id="SSF52283">
    <property type="entry name" value="Formate/glycerate dehydrogenase catalytic domain-like"/>
    <property type="match status" value="1"/>
</dbReference>
<comment type="similarity">
    <text evidence="1 5">Belongs to the AlaDH/PNT family.</text>
</comment>
<dbReference type="Pfam" id="PF01262">
    <property type="entry name" value="AlaDh_PNT_C"/>
    <property type="match status" value="1"/>
</dbReference>
<dbReference type="InterPro" id="IPR008143">
    <property type="entry name" value="Ala_DH/PNT_CS2"/>
</dbReference>
<dbReference type="InterPro" id="IPR036291">
    <property type="entry name" value="NAD(P)-bd_dom_sf"/>
</dbReference>
<dbReference type="PANTHER" id="PTHR42795:SF1">
    <property type="entry name" value="ALANINE DEHYDROGENASE"/>
    <property type="match status" value="1"/>
</dbReference>
<dbReference type="InterPro" id="IPR008141">
    <property type="entry name" value="Ala_DH"/>
</dbReference>
<dbReference type="Proteomes" id="UP000032309">
    <property type="component" value="Unassembled WGS sequence"/>
</dbReference>